<keyword evidence="5" id="KW-0254">Endocytosis</keyword>
<evidence type="ECO:0000313" key="7">
    <source>
        <dbReference type="EMBL" id="KAK8888996.1"/>
    </source>
</evidence>
<keyword evidence="2 5" id="KW-0813">Transport</keyword>
<dbReference type="PIRSF" id="PIRSF037091">
    <property type="entry name" value="AP2_complex_alpha"/>
    <property type="match status" value="1"/>
</dbReference>
<dbReference type="Gene3D" id="1.25.10.10">
    <property type="entry name" value="Leucine-rich Repeat Variant"/>
    <property type="match status" value="1"/>
</dbReference>
<comment type="similarity">
    <text evidence="5">Belongs to the adaptor complexes large subunit family.</text>
</comment>
<comment type="subcellular location">
    <subcellularLocation>
        <location evidence="1">Endomembrane system</location>
        <topology evidence="1">Peripheral membrane protein</topology>
    </subcellularLocation>
    <subcellularLocation>
        <location evidence="5">Membrane</location>
        <location evidence="5">Coated pit</location>
    </subcellularLocation>
</comment>
<dbReference type="Proteomes" id="UP001470230">
    <property type="component" value="Unassembled WGS sequence"/>
</dbReference>
<organism evidence="7 8">
    <name type="scientific">Tritrichomonas musculus</name>
    <dbReference type="NCBI Taxonomy" id="1915356"/>
    <lineage>
        <taxon>Eukaryota</taxon>
        <taxon>Metamonada</taxon>
        <taxon>Parabasalia</taxon>
        <taxon>Tritrichomonadida</taxon>
        <taxon>Tritrichomonadidae</taxon>
        <taxon>Tritrichomonas</taxon>
    </lineage>
</organism>
<accession>A0ABR2KE06</accession>
<keyword evidence="5" id="KW-0168">Coated pit</keyword>
<dbReference type="SUPFAM" id="SSF55711">
    <property type="entry name" value="Subdomain of clathrin and coatomer appendage domain"/>
    <property type="match status" value="1"/>
</dbReference>
<keyword evidence="3 5" id="KW-0653">Protein transport</keyword>
<keyword evidence="8" id="KW-1185">Reference proteome</keyword>
<feature type="domain" description="Clathrin/coatomer adaptor adaptin-like N-terminal" evidence="6">
    <location>
        <begin position="38"/>
        <end position="291"/>
    </location>
</feature>
<dbReference type="InterPro" id="IPR011989">
    <property type="entry name" value="ARM-like"/>
</dbReference>
<proteinExistence type="inferred from homology"/>
<dbReference type="Pfam" id="PF01602">
    <property type="entry name" value="Adaptin_N"/>
    <property type="match status" value="2"/>
</dbReference>
<protein>
    <recommendedName>
        <fullName evidence="5">AP-2 complex subunit alpha</fullName>
    </recommendedName>
</protein>
<dbReference type="InterPro" id="IPR016024">
    <property type="entry name" value="ARM-type_fold"/>
</dbReference>
<evidence type="ECO:0000256" key="2">
    <source>
        <dbReference type="ARBA" id="ARBA00022448"/>
    </source>
</evidence>
<gene>
    <name evidence="7" type="ORF">M9Y10_033737</name>
</gene>
<evidence type="ECO:0000259" key="6">
    <source>
        <dbReference type="Pfam" id="PF01602"/>
    </source>
</evidence>
<dbReference type="Gene3D" id="2.60.40.1230">
    <property type="match status" value="1"/>
</dbReference>
<dbReference type="Gene3D" id="3.30.310.10">
    <property type="entry name" value="TATA-Binding Protein"/>
    <property type="match status" value="1"/>
</dbReference>
<comment type="caution">
    <text evidence="7">The sequence shown here is derived from an EMBL/GenBank/DDBJ whole genome shotgun (WGS) entry which is preliminary data.</text>
</comment>
<evidence type="ECO:0000256" key="3">
    <source>
        <dbReference type="ARBA" id="ARBA00022927"/>
    </source>
</evidence>
<keyword evidence="4 5" id="KW-0472">Membrane</keyword>
<evidence type="ECO:0000256" key="5">
    <source>
        <dbReference type="PIRNR" id="PIRNR037091"/>
    </source>
</evidence>
<dbReference type="InterPro" id="IPR017104">
    <property type="entry name" value="AP2_complex_asu"/>
</dbReference>
<reference evidence="7 8" key="1">
    <citation type="submission" date="2024-04" db="EMBL/GenBank/DDBJ databases">
        <title>Tritrichomonas musculus Genome.</title>
        <authorList>
            <person name="Alves-Ferreira E."/>
            <person name="Grigg M."/>
            <person name="Lorenzi H."/>
            <person name="Galac M."/>
        </authorList>
    </citation>
    <scope>NUCLEOTIDE SEQUENCE [LARGE SCALE GENOMIC DNA]</scope>
    <source>
        <strain evidence="7 8">EAF2021</strain>
    </source>
</reference>
<evidence type="ECO:0000313" key="8">
    <source>
        <dbReference type="Proteomes" id="UP001470230"/>
    </source>
</evidence>
<dbReference type="InterPro" id="IPR012295">
    <property type="entry name" value="TBP_dom_sf"/>
</dbReference>
<dbReference type="PANTHER" id="PTHR22780">
    <property type="entry name" value="ADAPTIN, ALPHA/GAMMA/EPSILON"/>
    <property type="match status" value="1"/>
</dbReference>
<dbReference type="SUPFAM" id="SSF48371">
    <property type="entry name" value="ARM repeat"/>
    <property type="match status" value="1"/>
</dbReference>
<dbReference type="EMBL" id="JAPFFF010000005">
    <property type="protein sequence ID" value="KAK8888996.1"/>
    <property type="molecule type" value="Genomic_DNA"/>
</dbReference>
<dbReference type="InterPro" id="IPR009028">
    <property type="entry name" value="Coatomer/calthrin_app_sub_C"/>
</dbReference>
<comment type="function">
    <text evidence="5">Adaptins are components of the adaptor complexes which link clathrin to receptors in coated vesicles. Clathrin-associated protein complexes are believed to interact with the cytoplasmic tails of membrane proteins, leading to their selection and concentration.</text>
</comment>
<evidence type="ECO:0000256" key="1">
    <source>
        <dbReference type="ARBA" id="ARBA00004184"/>
    </source>
</evidence>
<feature type="domain" description="Clathrin/coatomer adaptor adaptin-like N-terminal" evidence="6">
    <location>
        <begin position="397"/>
        <end position="637"/>
    </location>
</feature>
<name>A0ABR2KE06_9EUKA</name>
<sequence length="937" mass="105068">MKIKGLHKFISEVNDPKSAMTPEYRIQLELLKIKKSLLKKKKKKMYNTKKCVAKLCYIELYGCHVAFGFPQVLTLLRSLDLSDIFFGCLATVILIGNNKSFIAELIPEMRRFFSDTGNDLGICFALNAISCIESAEMADSLGPSIADIVIQPNVSEYARKKAMLTLAKIYQTTRQYPSIDRITPKLSSFLLSKSSGIVQCASTLILSIIRSQSNSIIDFFPIVIDQLYSIFIKNEYEKEIVRGKIPCPFLAIKLFKILMFKSDWTDGEKDKIESVVTTLLNLIDLLIGSPSTNSKSNLTNTPVNAAPIITSSPSFVNYSSFLPSYMIFSEISDLASSVVFNKSITDRIIQRLISLIQLYSPLLLQPKSTTSSSRKQEDLSNENDSIESYCKGIDLCYFALDKLNLIIRSAPLSAFTMQPIVPILASMMRLRNILADVRALDLLYAIATNENGIQIAEEMIDFLPASPLYLRESLGTKAAVLIQSYGTDDMNSILILVKILKIGDKSLARSDIIWRFIVQTVYQKPSIQKQATEEVYDIVKSAVLPGPPLIKSSSFLIGEYFDICSSFNASNASELLFSIFKKADEQSQSMVLMALMKIAIKSADIRSNICNFFKKHIGSLSYEVAQRSKEYAKILSLPEKVLKKIVLSPNSSCHVINDIFAAKTVKGEIPVKNENVLISPLFEDRKDITIDDKLFNHFQSEDTGILLQNAHFIIRAAVRYDQPRLSMIVNIENLTTAPVVIKNFTIDSNDELRYRIVDIPFSIDSRNRSSIAIDFVMMDMTSRLPVLNLTIDKRVDKSGENNVSSEKVETVSTPLPIFFNRWFLPFDIDEESFMSRWASIVDPQMIGGAQLVIPDGDVIEATVAIMKKIFGLEPLKFELAKNNIVAAGAFKCFSGNIGVLLRFVYDEDNMDFSFHVKANMKSAVKVIVDMIRNAFLS</sequence>
<dbReference type="InterPro" id="IPR050840">
    <property type="entry name" value="Adaptor_Complx_Large_Subunit"/>
</dbReference>
<dbReference type="InterPro" id="IPR002553">
    <property type="entry name" value="Clathrin/coatomer_adapt-like_N"/>
</dbReference>
<evidence type="ECO:0000256" key="4">
    <source>
        <dbReference type="ARBA" id="ARBA00023136"/>
    </source>
</evidence>